<evidence type="ECO:0000256" key="1">
    <source>
        <dbReference type="ARBA" id="ARBA00022741"/>
    </source>
</evidence>
<evidence type="ECO:0000259" key="5">
    <source>
        <dbReference type="PROSITE" id="PS51718"/>
    </source>
</evidence>
<dbReference type="GO" id="GO:0005874">
    <property type="term" value="C:microtubule"/>
    <property type="evidence" value="ECO:0007669"/>
    <property type="project" value="TreeGrafter"/>
</dbReference>
<keyword evidence="1" id="KW-0547">Nucleotide-binding</keyword>
<sequence>MNGRLLAMPHSSGDTIPGDIIVQPELNFNIHTGGNLKGNDLAVCDSTTSMPRSSVATTPGFGLPTPDASIELIGSGVKVLLHAIRDLERHGIDAAASMPLPKIVVVGDQSAGKSSLIEAISEISVPRDSGTCTRCVLHINLRDEPTSQWRCDVSLVQKYSPTGDPNSPLFPWTEMGQTVHHFKTVYDKQDLENVIRRAQVATLNPQEDYRRYLNCRNVSKEALKFPFSPNIISLEIFAPGLPDLSFYDLPGIISQSPDGGQETVQLISKLGEIYMSQENTIILLAVPMEIDIDNSMASALVDKVGANHRTIGVLTKPDRLQSDDRVDVWKSVLQGQNFRKGHGYFVVKQPSQADLNDGISHGEARVSEQNFFNSVFWTARFGDIDVKDRLGTRNLQRNLSDKLAHLILEVMPKLEDQVVCKHAEVEDQLAELPEPPQNALQVVSQAVIDFTQAVRSMIDGTEPNILTESWKKIKNEFHESIINGQRPTLLVASPEYEADDGRSSPAPTPCKINYTPSKLVKRNTQIIDLSSDDEEIVTPTKKRKDANGTPKMTARSSKREDSICSVIPIARDRECTLDFLGTGSTLRKSFTLAELRTTLDSFSTSGLPSVVELKAVDHMILLTLENWKDPLKVLLNNLKSAMQNSLAKSLQDKVYQWRATKLFEEMQEAYRNFLNRHMESMTQYVFRALKIERVKPITRDEKLMSRYVKEEQAILEAARLKKRYMEYARELEKKYGKEVNKNWDDKTRKQATEVLDADPYSREVGVMARIRAYYQISAMRFVDQVVQAVEAELLIKFREELYHDLMTALQVFGEDGYKNANRLVADDVEREERRSLLKERKRRLEQASDRIKQMHLDFCGQNPVRHGS</sequence>
<evidence type="ECO:0000256" key="2">
    <source>
        <dbReference type="ARBA" id="ARBA00023134"/>
    </source>
</evidence>
<dbReference type="GO" id="GO:0003924">
    <property type="term" value="F:GTPase activity"/>
    <property type="evidence" value="ECO:0007669"/>
    <property type="project" value="InterPro"/>
</dbReference>
<dbReference type="SUPFAM" id="SSF52540">
    <property type="entry name" value="P-loop containing nucleoside triphosphate hydrolases"/>
    <property type="match status" value="1"/>
</dbReference>
<dbReference type="PROSITE" id="PS51718">
    <property type="entry name" value="G_DYNAMIN_2"/>
    <property type="match status" value="1"/>
</dbReference>
<feature type="domain" description="GED" evidence="4">
    <location>
        <begin position="763"/>
        <end position="859"/>
    </location>
</feature>
<dbReference type="EMBL" id="KN847541">
    <property type="protein sequence ID" value="KIW04351.1"/>
    <property type="molecule type" value="Genomic_DNA"/>
</dbReference>
<gene>
    <name evidence="6" type="ORF">PV09_04640</name>
</gene>
<dbReference type="Gene3D" id="3.40.50.300">
    <property type="entry name" value="P-loop containing nucleotide triphosphate hydrolases"/>
    <property type="match status" value="1"/>
</dbReference>
<feature type="domain" description="Dynamin-type G" evidence="5">
    <location>
        <begin position="97"/>
        <end position="412"/>
    </location>
</feature>
<accession>A0A0D1XP48</accession>
<reference evidence="6 7" key="1">
    <citation type="submission" date="2015-01" db="EMBL/GenBank/DDBJ databases">
        <title>The Genome Sequence of Ochroconis gallopava CBS43764.</title>
        <authorList>
            <consortium name="The Broad Institute Genomics Platform"/>
            <person name="Cuomo C."/>
            <person name="de Hoog S."/>
            <person name="Gorbushina A."/>
            <person name="Stielow B."/>
            <person name="Teixiera M."/>
            <person name="Abouelleil A."/>
            <person name="Chapman S.B."/>
            <person name="Priest M."/>
            <person name="Young S.K."/>
            <person name="Wortman J."/>
            <person name="Nusbaum C."/>
            <person name="Birren B."/>
        </authorList>
    </citation>
    <scope>NUCLEOTIDE SEQUENCE [LARGE SCALE GENOMIC DNA]</scope>
    <source>
        <strain evidence="6 7">CBS 43764</strain>
    </source>
</reference>
<dbReference type="SMART" id="SM00053">
    <property type="entry name" value="DYNc"/>
    <property type="match status" value="1"/>
</dbReference>
<protein>
    <recommendedName>
        <fullName evidence="8">GED domain-containing protein</fullName>
    </recommendedName>
</protein>
<evidence type="ECO:0000313" key="6">
    <source>
        <dbReference type="EMBL" id="KIW04351.1"/>
    </source>
</evidence>
<dbReference type="InterPro" id="IPR001401">
    <property type="entry name" value="Dynamin_GTPase"/>
</dbReference>
<dbReference type="PRINTS" id="PR00195">
    <property type="entry name" value="DYNAMIN"/>
</dbReference>
<keyword evidence="2" id="KW-0342">GTP-binding</keyword>
<dbReference type="GeneID" id="27312613"/>
<dbReference type="PANTHER" id="PTHR11566:SF131">
    <property type="entry name" value="GTPASE, PUTATIVE (AFU_ORTHOLOGUE AFUA_6G07630)-RELATED"/>
    <property type="match status" value="1"/>
</dbReference>
<dbReference type="InterPro" id="IPR030381">
    <property type="entry name" value="G_DYNAMIN_dom"/>
</dbReference>
<dbReference type="Gene3D" id="1.20.120.1240">
    <property type="entry name" value="Dynamin, middle domain"/>
    <property type="match status" value="1"/>
</dbReference>
<dbReference type="VEuPathDB" id="FungiDB:PV09_04640"/>
<evidence type="ECO:0008006" key="8">
    <source>
        <dbReference type="Google" id="ProtNLM"/>
    </source>
</evidence>
<proteinExistence type="predicted"/>
<feature type="region of interest" description="Disordered" evidence="3">
    <location>
        <begin position="537"/>
        <end position="557"/>
    </location>
</feature>
<dbReference type="InterPro" id="IPR022812">
    <property type="entry name" value="Dynamin"/>
</dbReference>
<dbReference type="CDD" id="cd08771">
    <property type="entry name" value="DLP_1"/>
    <property type="match status" value="1"/>
</dbReference>
<dbReference type="GO" id="GO:0008017">
    <property type="term" value="F:microtubule binding"/>
    <property type="evidence" value="ECO:0007669"/>
    <property type="project" value="TreeGrafter"/>
</dbReference>
<dbReference type="Pfam" id="PF02212">
    <property type="entry name" value="GED"/>
    <property type="match status" value="1"/>
</dbReference>
<dbReference type="InterPro" id="IPR045063">
    <property type="entry name" value="Dynamin_N"/>
</dbReference>
<dbReference type="InterPro" id="IPR027417">
    <property type="entry name" value="P-loop_NTPase"/>
</dbReference>
<dbReference type="PROSITE" id="PS51388">
    <property type="entry name" value="GED"/>
    <property type="match status" value="1"/>
</dbReference>
<dbReference type="STRING" id="253628.A0A0D1XP48"/>
<dbReference type="RefSeq" id="XP_016214220.1">
    <property type="nucleotide sequence ID" value="XM_016358018.1"/>
</dbReference>
<dbReference type="InterPro" id="IPR003130">
    <property type="entry name" value="GED"/>
</dbReference>
<dbReference type="OrthoDB" id="5061070at2759"/>
<dbReference type="GO" id="GO:0031623">
    <property type="term" value="P:receptor internalization"/>
    <property type="evidence" value="ECO:0007669"/>
    <property type="project" value="TreeGrafter"/>
</dbReference>
<keyword evidence="7" id="KW-1185">Reference proteome</keyword>
<dbReference type="InParanoid" id="A0A0D1XP48"/>
<dbReference type="InterPro" id="IPR000375">
    <property type="entry name" value="Dynamin_stalk"/>
</dbReference>
<evidence type="ECO:0000259" key="4">
    <source>
        <dbReference type="PROSITE" id="PS51388"/>
    </source>
</evidence>
<evidence type="ECO:0000256" key="3">
    <source>
        <dbReference type="SAM" id="MobiDB-lite"/>
    </source>
</evidence>
<dbReference type="GO" id="GO:0005737">
    <property type="term" value="C:cytoplasm"/>
    <property type="evidence" value="ECO:0007669"/>
    <property type="project" value="TreeGrafter"/>
</dbReference>
<dbReference type="Proteomes" id="UP000053259">
    <property type="component" value="Unassembled WGS sequence"/>
</dbReference>
<dbReference type="Pfam" id="PF01031">
    <property type="entry name" value="Dynamin_M"/>
    <property type="match status" value="1"/>
</dbReference>
<organism evidence="6 7">
    <name type="scientific">Verruconis gallopava</name>
    <dbReference type="NCBI Taxonomy" id="253628"/>
    <lineage>
        <taxon>Eukaryota</taxon>
        <taxon>Fungi</taxon>
        <taxon>Dikarya</taxon>
        <taxon>Ascomycota</taxon>
        <taxon>Pezizomycotina</taxon>
        <taxon>Dothideomycetes</taxon>
        <taxon>Pleosporomycetidae</taxon>
        <taxon>Venturiales</taxon>
        <taxon>Sympoventuriaceae</taxon>
        <taxon>Verruconis</taxon>
    </lineage>
</organism>
<dbReference type="Pfam" id="PF00350">
    <property type="entry name" value="Dynamin_N"/>
    <property type="match status" value="1"/>
</dbReference>
<name>A0A0D1XP48_9PEZI</name>
<evidence type="ECO:0000313" key="7">
    <source>
        <dbReference type="Proteomes" id="UP000053259"/>
    </source>
</evidence>
<dbReference type="AlphaFoldDB" id="A0A0D1XP48"/>
<dbReference type="GO" id="GO:0005525">
    <property type="term" value="F:GTP binding"/>
    <property type="evidence" value="ECO:0007669"/>
    <property type="project" value="InterPro"/>
</dbReference>
<dbReference type="GO" id="GO:0005886">
    <property type="term" value="C:plasma membrane"/>
    <property type="evidence" value="ECO:0007669"/>
    <property type="project" value="TreeGrafter"/>
</dbReference>
<dbReference type="InterPro" id="IPR020850">
    <property type="entry name" value="GED_dom"/>
</dbReference>
<dbReference type="PANTHER" id="PTHR11566">
    <property type="entry name" value="DYNAMIN"/>
    <property type="match status" value="1"/>
</dbReference>